<organism evidence="2 4">
    <name type="scientific">Cryobacterium flavum</name>
    <dbReference type="NCBI Taxonomy" id="1424659"/>
    <lineage>
        <taxon>Bacteria</taxon>
        <taxon>Bacillati</taxon>
        <taxon>Actinomycetota</taxon>
        <taxon>Actinomycetes</taxon>
        <taxon>Micrococcales</taxon>
        <taxon>Microbacteriaceae</taxon>
        <taxon>Cryobacterium</taxon>
    </lineage>
</organism>
<accession>A0A4R8V3D6</accession>
<dbReference type="Proteomes" id="UP000199639">
    <property type="component" value="Unassembled WGS sequence"/>
</dbReference>
<dbReference type="InterPro" id="IPR001387">
    <property type="entry name" value="Cro/C1-type_HTH"/>
</dbReference>
<feature type="domain" description="HTH cro/C1-type" evidence="1">
    <location>
        <begin position="14"/>
        <end position="73"/>
    </location>
</feature>
<protein>
    <submittedName>
        <fullName evidence="3">XRE family transcriptional regulator</fullName>
    </submittedName>
</protein>
<gene>
    <name evidence="3" type="ORF">E3O21_10630</name>
    <name evidence="2" type="ORF">SAMN05216368_11474</name>
</gene>
<dbReference type="Proteomes" id="UP000298252">
    <property type="component" value="Unassembled WGS sequence"/>
</dbReference>
<sequence>MTGFVRQSGIGERIQAIRKRHGIRSAKDLADLMPGGNVTEAILQNLEAGRKQDLSVSQLLNISHALRVPPVFLLAPIGRPHDQLDLVNLSDTFAGMTVAEFDAWISGETDGAYRWRNLTERTERSQLEAMRELIASLRERRRLTIIVAIEAELTPASEVTTEPALWDTTQEQLAEANQRIQQLTTYLADTGWDLEGWAK</sequence>
<name>A0A4R8V3D6_9MICO</name>
<dbReference type="PROSITE" id="PS50943">
    <property type="entry name" value="HTH_CROC1"/>
    <property type="match status" value="1"/>
</dbReference>
<evidence type="ECO:0000313" key="3">
    <source>
        <dbReference type="EMBL" id="TFB76606.1"/>
    </source>
</evidence>
<dbReference type="EMBL" id="SOFD01000027">
    <property type="protein sequence ID" value="TFB76606.1"/>
    <property type="molecule type" value="Genomic_DNA"/>
</dbReference>
<keyword evidence="5" id="KW-1185">Reference proteome</keyword>
<evidence type="ECO:0000259" key="1">
    <source>
        <dbReference type="PROSITE" id="PS50943"/>
    </source>
</evidence>
<dbReference type="GO" id="GO:0003677">
    <property type="term" value="F:DNA binding"/>
    <property type="evidence" value="ECO:0007669"/>
    <property type="project" value="InterPro"/>
</dbReference>
<reference evidence="3 5" key="2">
    <citation type="submission" date="2019-03" db="EMBL/GenBank/DDBJ databases">
        <title>Genomics of glacier-inhabiting Cryobacterium strains.</title>
        <authorList>
            <person name="Liu Q."/>
            <person name="Xin Y.-H."/>
        </authorList>
    </citation>
    <scope>NUCLEOTIDE SEQUENCE [LARGE SCALE GENOMIC DNA]</scope>
    <source>
        <strain evidence="3 5">Hh8</strain>
    </source>
</reference>
<reference evidence="2 4" key="1">
    <citation type="submission" date="2016-10" db="EMBL/GenBank/DDBJ databases">
        <authorList>
            <person name="Varghese N."/>
            <person name="Submissions S."/>
        </authorList>
    </citation>
    <scope>NUCLEOTIDE SEQUENCE [LARGE SCALE GENOMIC DNA]</scope>
    <source>
        <strain evidence="2 4">CGMCC 1.11215</strain>
    </source>
</reference>
<dbReference type="EMBL" id="FNIB01000014">
    <property type="protein sequence ID" value="SDO30064.1"/>
    <property type="molecule type" value="Genomic_DNA"/>
</dbReference>
<dbReference type="AlphaFoldDB" id="A0A4R8V3D6"/>
<proteinExistence type="predicted"/>
<dbReference type="CDD" id="cd00093">
    <property type="entry name" value="HTH_XRE"/>
    <property type="match status" value="1"/>
</dbReference>
<evidence type="ECO:0000313" key="5">
    <source>
        <dbReference type="Proteomes" id="UP000298252"/>
    </source>
</evidence>
<dbReference type="Gene3D" id="1.10.260.40">
    <property type="entry name" value="lambda repressor-like DNA-binding domains"/>
    <property type="match status" value="1"/>
</dbReference>
<dbReference type="SUPFAM" id="SSF47413">
    <property type="entry name" value="lambda repressor-like DNA-binding domains"/>
    <property type="match status" value="1"/>
</dbReference>
<dbReference type="InterPro" id="IPR010982">
    <property type="entry name" value="Lambda_DNA-bd_dom_sf"/>
</dbReference>
<evidence type="ECO:0000313" key="2">
    <source>
        <dbReference type="EMBL" id="SDO30064.1"/>
    </source>
</evidence>
<dbReference type="STRING" id="1424659.SAMN05216368_11474"/>
<evidence type="ECO:0000313" key="4">
    <source>
        <dbReference type="Proteomes" id="UP000199639"/>
    </source>
</evidence>
<dbReference type="SMART" id="SM00530">
    <property type="entry name" value="HTH_XRE"/>
    <property type="match status" value="1"/>
</dbReference>